<protein>
    <recommendedName>
        <fullName evidence="3">YD repeat-containing protein</fullName>
    </recommendedName>
</protein>
<dbReference type="AlphaFoldDB" id="A0A225DRI9"/>
<dbReference type="EMBL" id="NIDE01000004">
    <property type="protein sequence ID" value="OWK44012.1"/>
    <property type="molecule type" value="Genomic_DNA"/>
</dbReference>
<evidence type="ECO:0000313" key="1">
    <source>
        <dbReference type="EMBL" id="OWK44012.1"/>
    </source>
</evidence>
<comment type="caution">
    <text evidence="1">The sequence shown here is derived from an EMBL/GenBank/DDBJ whole genome shotgun (WGS) entry which is preliminary data.</text>
</comment>
<evidence type="ECO:0000313" key="2">
    <source>
        <dbReference type="Proteomes" id="UP000214646"/>
    </source>
</evidence>
<organism evidence="1 2">
    <name type="scientific">Fimbriiglobus ruber</name>
    <dbReference type="NCBI Taxonomy" id="1908690"/>
    <lineage>
        <taxon>Bacteria</taxon>
        <taxon>Pseudomonadati</taxon>
        <taxon>Planctomycetota</taxon>
        <taxon>Planctomycetia</taxon>
        <taxon>Gemmatales</taxon>
        <taxon>Gemmataceae</taxon>
        <taxon>Fimbriiglobus</taxon>
    </lineage>
</organism>
<name>A0A225DRI9_9BACT</name>
<proteinExistence type="predicted"/>
<dbReference type="InterPro" id="IPR006530">
    <property type="entry name" value="YD"/>
</dbReference>
<dbReference type="Gene3D" id="2.180.10.10">
    <property type="entry name" value="RHS repeat-associated core"/>
    <property type="match status" value="1"/>
</dbReference>
<reference evidence="2" key="1">
    <citation type="submission" date="2017-06" db="EMBL/GenBank/DDBJ databases">
        <title>Genome analysis of Fimbriiglobus ruber SP5, the first member of the order Planctomycetales with confirmed chitinolytic capability.</title>
        <authorList>
            <person name="Ravin N.V."/>
            <person name="Rakitin A.L."/>
            <person name="Ivanova A.A."/>
            <person name="Beletsky A.V."/>
            <person name="Kulichevskaya I.S."/>
            <person name="Mardanov A.V."/>
            <person name="Dedysh S.N."/>
        </authorList>
    </citation>
    <scope>NUCLEOTIDE SEQUENCE [LARGE SCALE GENOMIC DNA]</scope>
    <source>
        <strain evidence="2">SP5</strain>
    </source>
</reference>
<keyword evidence="2" id="KW-1185">Reference proteome</keyword>
<dbReference type="InterPro" id="IPR031325">
    <property type="entry name" value="RHS_repeat"/>
</dbReference>
<evidence type="ECO:0008006" key="3">
    <source>
        <dbReference type="Google" id="ProtNLM"/>
    </source>
</evidence>
<gene>
    <name evidence="1" type="ORF">FRUB_03611</name>
</gene>
<dbReference type="Pfam" id="PF05593">
    <property type="entry name" value="RHS_repeat"/>
    <property type="match status" value="1"/>
</dbReference>
<accession>A0A225DRI9</accession>
<dbReference type="NCBIfam" id="TIGR01643">
    <property type="entry name" value="YD_repeat_2x"/>
    <property type="match status" value="1"/>
</dbReference>
<dbReference type="Proteomes" id="UP000214646">
    <property type="component" value="Unassembled WGS sequence"/>
</dbReference>
<sequence>MSPPASSPPVLTGPIESVMSNEYNTSGELTRTIDGDNVATDYRYDAAGDVTAQIAAANTATRSPP</sequence>